<dbReference type="EnsemblMetazoa" id="ASIC001889-RA">
    <property type="protein sequence ID" value="ASIC001889-PA"/>
    <property type="gene ID" value="ASIC001889"/>
</dbReference>
<accession>A0A084VBM9</accession>
<evidence type="ECO:0000313" key="2">
    <source>
        <dbReference type="EnsemblMetazoa" id="ASIC001889-PA"/>
    </source>
</evidence>
<dbReference type="VEuPathDB" id="VectorBase:ASIC001889"/>
<organism evidence="1">
    <name type="scientific">Anopheles sinensis</name>
    <name type="common">Mosquito</name>
    <dbReference type="NCBI Taxonomy" id="74873"/>
    <lineage>
        <taxon>Eukaryota</taxon>
        <taxon>Metazoa</taxon>
        <taxon>Ecdysozoa</taxon>
        <taxon>Arthropoda</taxon>
        <taxon>Hexapoda</taxon>
        <taxon>Insecta</taxon>
        <taxon>Pterygota</taxon>
        <taxon>Neoptera</taxon>
        <taxon>Endopterygota</taxon>
        <taxon>Diptera</taxon>
        <taxon>Nematocera</taxon>
        <taxon>Culicoidea</taxon>
        <taxon>Culicidae</taxon>
        <taxon>Anophelinae</taxon>
        <taxon>Anopheles</taxon>
    </lineage>
</organism>
<keyword evidence="3" id="KW-1185">Reference proteome</keyword>
<dbReference type="EMBL" id="ATLV01008347">
    <property type="status" value="NOT_ANNOTATED_CDS"/>
    <property type="molecule type" value="Genomic_DNA"/>
</dbReference>
<dbReference type="AlphaFoldDB" id="A0A084VBM9"/>
<name>A0A084VBM9_ANOSI</name>
<evidence type="ECO:0000313" key="3">
    <source>
        <dbReference type="Proteomes" id="UP000030765"/>
    </source>
</evidence>
<gene>
    <name evidence="1" type="ORF">ZHAS_00001889</name>
</gene>
<dbReference type="Proteomes" id="UP000030765">
    <property type="component" value="Unassembled WGS sequence"/>
</dbReference>
<reference evidence="2" key="2">
    <citation type="submission" date="2020-05" db="UniProtKB">
        <authorList>
            <consortium name="EnsemblMetazoa"/>
        </authorList>
    </citation>
    <scope>IDENTIFICATION</scope>
</reference>
<reference evidence="1 3" key="1">
    <citation type="journal article" date="2014" name="BMC Genomics">
        <title>Genome sequence of Anopheles sinensis provides insight into genetics basis of mosquito competence for malaria parasites.</title>
        <authorList>
            <person name="Zhou D."/>
            <person name="Zhang D."/>
            <person name="Ding G."/>
            <person name="Shi L."/>
            <person name="Hou Q."/>
            <person name="Ye Y."/>
            <person name="Xu Y."/>
            <person name="Zhou H."/>
            <person name="Xiong C."/>
            <person name="Li S."/>
            <person name="Yu J."/>
            <person name="Hong S."/>
            <person name="Yu X."/>
            <person name="Zou P."/>
            <person name="Chen C."/>
            <person name="Chang X."/>
            <person name="Wang W."/>
            <person name="Lv Y."/>
            <person name="Sun Y."/>
            <person name="Ma L."/>
            <person name="Shen B."/>
            <person name="Zhu C."/>
        </authorList>
    </citation>
    <scope>NUCLEOTIDE SEQUENCE [LARGE SCALE GENOMIC DNA]</scope>
</reference>
<evidence type="ECO:0000313" key="1">
    <source>
        <dbReference type="EMBL" id="KFB35373.1"/>
    </source>
</evidence>
<proteinExistence type="predicted"/>
<dbReference type="EMBL" id="KE524467">
    <property type="protein sequence ID" value="KFB35373.1"/>
    <property type="molecule type" value="Genomic_DNA"/>
</dbReference>
<protein>
    <submittedName>
        <fullName evidence="1 2">Dvir\GJ10278-PA-like protein</fullName>
    </submittedName>
</protein>
<sequence length="86" mass="9970">MLSVRSLTPHRFMSFPTRRQLNRSWRQLGVAEIASVIGARTLFQDMWAHWATTVRKDKFQTCRLLVSNVHTGLVKRGSRSNETIDL</sequence>